<keyword evidence="3" id="KW-1185">Reference proteome</keyword>
<dbReference type="EMBL" id="JAEHFW010000001">
    <property type="protein sequence ID" value="MBK0379368.1"/>
    <property type="molecule type" value="Genomic_DNA"/>
</dbReference>
<proteinExistence type="predicted"/>
<dbReference type="Proteomes" id="UP000613193">
    <property type="component" value="Unassembled WGS sequence"/>
</dbReference>
<evidence type="ECO:0000313" key="2">
    <source>
        <dbReference type="EMBL" id="MBK0379368.1"/>
    </source>
</evidence>
<reference evidence="2" key="1">
    <citation type="submission" date="2020-12" db="EMBL/GenBank/DDBJ databases">
        <title>Bacterial novel species Mucilaginibacter sp. SD-g isolated from soil.</title>
        <authorList>
            <person name="Jung H.-Y."/>
        </authorList>
    </citation>
    <scope>NUCLEOTIDE SEQUENCE</scope>
    <source>
        <strain evidence="2">SD-g</strain>
    </source>
</reference>
<dbReference type="PROSITE" id="PS51257">
    <property type="entry name" value="PROKAR_LIPOPROTEIN"/>
    <property type="match status" value="1"/>
</dbReference>
<name>A0A934PRC9_9SPHI</name>
<gene>
    <name evidence="2" type="ORF">I5M19_08625</name>
</gene>
<accession>A0A934PRC9</accession>
<keyword evidence="1" id="KW-1133">Transmembrane helix</keyword>
<keyword evidence="1" id="KW-0812">Transmembrane</keyword>
<protein>
    <submittedName>
        <fullName evidence="2">Uncharacterized protein</fullName>
    </submittedName>
</protein>
<evidence type="ECO:0000256" key="1">
    <source>
        <dbReference type="SAM" id="Phobius"/>
    </source>
</evidence>
<comment type="caution">
    <text evidence="2">The sequence shown here is derived from an EMBL/GenBank/DDBJ whole genome shotgun (WGS) entry which is preliminary data.</text>
</comment>
<sequence length="88" mass="10223">MRIHHHITIPCGFLLLVACFFIRYQIGRRRFNRRGVGGLQQFSSYRKAVVTTFLETLILFIGNLCGFAGLYLLALQELITLTFNHYEN</sequence>
<feature type="transmembrane region" description="Helical" evidence="1">
    <location>
        <begin position="48"/>
        <end position="74"/>
    </location>
</feature>
<organism evidence="2 3">
    <name type="scientific">Mucilaginibacter segetis</name>
    <dbReference type="NCBI Taxonomy" id="2793071"/>
    <lineage>
        <taxon>Bacteria</taxon>
        <taxon>Pseudomonadati</taxon>
        <taxon>Bacteroidota</taxon>
        <taxon>Sphingobacteriia</taxon>
        <taxon>Sphingobacteriales</taxon>
        <taxon>Sphingobacteriaceae</taxon>
        <taxon>Mucilaginibacter</taxon>
    </lineage>
</organism>
<keyword evidence="1" id="KW-0472">Membrane</keyword>
<dbReference type="RefSeq" id="WP_200065801.1">
    <property type="nucleotide sequence ID" value="NZ_JAEHFW010000001.1"/>
</dbReference>
<evidence type="ECO:0000313" key="3">
    <source>
        <dbReference type="Proteomes" id="UP000613193"/>
    </source>
</evidence>
<dbReference type="AlphaFoldDB" id="A0A934PRC9"/>
<feature type="transmembrane region" description="Helical" evidence="1">
    <location>
        <begin position="6"/>
        <end position="27"/>
    </location>
</feature>